<dbReference type="AlphaFoldDB" id="A0A267GJL4"/>
<gene>
    <name evidence="2" type="ORF">BOX15_Mlig011106g1</name>
</gene>
<dbReference type="Pfam" id="PF01822">
    <property type="entry name" value="WSC"/>
    <property type="match status" value="1"/>
</dbReference>
<accession>A0A267GJL4</accession>
<feature type="domain" description="WSC" evidence="1">
    <location>
        <begin position="1"/>
        <end position="62"/>
    </location>
</feature>
<evidence type="ECO:0000313" key="3">
    <source>
        <dbReference type="Proteomes" id="UP000215902"/>
    </source>
</evidence>
<evidence type="ECO:0000259" key="1">
    <source>
        <dbReference type="PROSITE" id="PS51212"/>
    </source>
</evidence>
<dbReference type="OrthoDB" id="6618094at2759"/>
<sequence length="62" mass="6908">MKPYLCASECEKSSKKYFGVQKESCYCGNQITSNLMDEFLCDLRCPGDAAKSCGGKDYLSVY</sequence>
<dbReference type="EMBL" id="NIVC01000313">
    <property type="protein sequence ID" value="PAA85597.1"/>
    <property type="molecule type" value="Genomic_DNA"/>
</dbReference>
<evidence type="ECO:0000313" key="2">
    <source>
        <dbReference type="EMBL" id="PAA85597.1"/>
    </source>
</evidence>
<name>A0A267GJL4_9PLAT</name>
<dbReference type="PROSITE" id="PS51212">
    <property type="entry name" value="WSC"/>
    <property type="match status" value="1"/>
</dbReference>
<protein>
    <recommendedName>
        <fullName evidence="1">WSC domain-containing protein</fullName>
    </recommendedName>
</protein>
<reference evidence="2 3" key="1">
    <citation type="submission" date="2017-06" db="EMBL/GenBank/DDBJ databases">
        <title>A platform for efficient transgenesis in Macrostomum lignano, a flatworm model organism for stem cell research.</title>
        <authorList>
            <person name="Berezikov E."/>
        </authorList>
    </citation>
    <scope>NUCLEOTIDE SEQUENCE [LARGE SCALE GENOMIC DNA]</scope>
    <source>
        <strain evidence="2">DV1</strain>
        <tissue evidence="2">Whole organism</tissue>
    </source>
</reference>
<dbReference type="Proteomes" id="UP000215902">
    <property type="component" value="Unassembled WGS sequence"/>
</dbReference>
<proteinExistence type="predicted"/>
<dbReference type="InterPro" id="IPR002889">
    <property type="entry name" value="WSC_carb-bd"/>
</dbReference>
<comment type="caution">
    <text evidence="2">The sequence shown here is derived from an EMBL/GenBank/DDBJ whole genome shotgun (WGS) entry which is preliminary data.</text>
</comment>
<keyword evidence="3" id="KW-1185">Reference proteome</keyword>
<organism evidence="2 3">
    <name type="scientific">Macrostomum lignano</name>
    <dbReference type="NCBI Taxonomy" id="282301"/>
    <lineage>
        <taxon>Eukaryota</taxon>
        <taxon>Metazoa</taxon>
        <taxon>Spiralia</taxon>
        <taxon>Lophotrochozoa</taxon>
        <taxon>Platyhelminthes</taxon>
        <taxon>Rhabditophora</taxon>
        <taxon>Macrostomorpha</taxon>
        <taxon>Macrostomida</taxon>
        <taxon>Macrostomidae</taxon>
        <taxon>Macrostomum</taxon>
    </lineage>
</organism>
<feature type="non-terminal residue" evidence="2">
    <location>
        <position position="62"/>
    </location>
</feature>